<name>A0A9P6CIJ3_9AGAR</name>
<dbReference type="SUPFAM" id="SSF53474">
    <property type="entry name" value="alpha/beta-Hydrolases"/>
    <property type="match status" value="1"/>
</dbReference>
<organism evidence="3 4">
    <name type="scientific">Collybia nuda</name>
    <dbReference type="NCBI Taxonomy" id="64659"/>
    <lineage>
        <taxon>Eukaryota</taxon>
        <taxon>Fungi</taxon>
        <taxon>Dikarya</taxon>
        <taxon>Basidiomycota</taxon>
        <taxon>Agaricomycotina</taxon>
        <taxon>Agaricomycetes</taxon>
        <taxon>Agaricomycetidae</taxon>
        <taxon>Agaricales</taxon>
        <taxon>Tricholomatineae</taxon>
        <taxon>Clitocybaceae</taxon>
        <taxon>Collybia</taxon>
    </lineage>
</organism>
<dbReference type="OrthoDB" id="2152029at2759"/>
<dbReference type="EMBL" id="MU150236">
    <property type="protein sequence ID" value="KAF9467691.1"/>
    <property type="molecule type" value="Genomic_DNA"/>
</dbReference>
<dbReference type="PANTHER" id="PTHR48081:SF8">
    <property type="entry name" value="ALPHA_BETA HYDROLASE FOLD-3 DOMAIN-CONTAINING PROTEIN-RELATED"/>
    <property type="match status" value="1"/>
</dbReference>
<keyword evidence="1 3" id="KW-0378">Hydrolase</keyword>
<sequence length="492" mass="56131">MKVLNSKPPYEHHAHLPFAREPWKSLYVFQRLFTTLFMVPYWAVYYSVVPRCYRPRESWSIRQIINVNFTRRIYKITEVAGVTWGTRDPDTEPPLGSLKETRFLWVGPLPETMRSGVIVDGVPFKKVGCYVWPKHIRSGVRVPNNASNHASVNVDISDSFTSAPHIENAIDETPLIGIFMHGGGYCHMSAHESSRTSRIPRRLIKDKILTEVYSVEYRLLQHAPFPAVIQDAAAVYAHVVQEYKTKKSNCKVILIGDSSGGNLVLALTRWIRDEGKLPMPDGLLLLSPSCDTSHALPETQSSYIPRPNSATDYLVDTPEPRALLQRTFLGFKRHADLSSLEEEQRLMEIVHSEYVSPCSPRVLKRWGHPVKQDLYGAHDDEFVGTLLANPVLQATRAPAFLNPDQNSPYRKTSRFGGLFEGFPKSLIVVGDAERLVREVRSLEGAMERDGVDVKAEWVKDAVHDVLMMNEDWWDRRVINDVWRVIKKWSEVF</sequence>
<feature type="domain" description="Alpha/beta hydrolase fold-3" evidence="2">
    <location>
        <begin position="178"/>
        <end position="321"/>
    </location>
</feature>
<dbReference type="Gene3D" id="3.40.50.1820">
    <property type="entry name" value="alpha/beta hydrolase"/>
    <property type="match status" value="1"/>
</dbReference>
<evidence type="ECO:0000313" key="3">
    <source>
        <dbReference type="EMBL" id="KAF9467691.1"/>
    </source>
</evidence>
<evidence type="ECO:0000313" key="4">
    <source>
        <dbReference type="Proteomes" id="UP000807353"/>
    </source>
</evidence>
<evidence type="ECO:0000259" key="2">
    <source>
        <dbReference type="Pfam" id="PF07859"/>
    </source>
</evidence>
<gene>
    <name evidence="3" type="ORF">BDZ94DRAFT_1248800</name>
</gene>
<keyword evidence="4" id="KW-1185">Reference proteome</keyword>
<comment type="caution">
    <text evidence="3">The sequence shown here is derived from an EMBL/GenBank/DDBJ whole genome shotgun (WGS) entry which is preliminary data.</text>
</comment>
<dbReference type="AlphaFoldDB" id="A0A9P6CIJ3"/>
<dbReference type="InterPro" id="IPR050300">
    <property type="entry name" value="GDXG_lipolytic_enzyme"/>
</dbReference>
<reference evidence="3" key="1">
    <citation type="submission" date="2020-11" db="EMBL/GenBank/DDBJ databases">
        <authorList>
            <consortium name="DOE Joint Genome Institute"/>
            <person name="Ahrendt S."/>
            <person name="Riley R."/>
            <person name="Andreopoulos W."/>
            <person name="Labutti K."/>
            <person name="Pangilinan J."/>
            <person name="Ruiz-Duenas F.J."/>
            <person name="Barrasa J.M."/>
            <person name="Sanchez-Garcia M."/>
            <person name="Camarero S."/>
            <person name="Miyauchi S."/>
            <person name="Serrano A."/>
            <person name="Linde D."/>
            <person name="Babiker R."/>
            <person name="Drula E."/>
            <person name="Ayuso-Fernandez I."/>
            <person name="Pacheco R."/>
            <person name="Padilla G."/>
            <person name="Ferreira P."/>
            <person name="Barriuso J."/>
            <person name="Kellner H."/>
            <person name="Castanera R."/>
            <person name="Alfaro M."/>
            <person name="Ramirez L."/>
            <person name="Pisabarro A.G."/>
            <person name="Kuo A."/>
            <person name="Tritt A."/>
            <person name="Lipzen A."/>
            <person name="He G."/>
            <person name="Yan M."/>
            <person name="Ng V."/>
            <person name="Cullen D."/>
            <person name="Martin F."/>
            <person name="Rosso M.-N."/>
            <person name="Henrissat B."/>
            <person name="Hibbett D."/>
            <person name="Martinez A.T."/>
            <person name="Grigoriev I.V."/>
        </authorList>
    </citation>
    <scope>NUCLEOTIDE SEQUENCE</scope>
    <source>
        <strain evidence="3">CBS 247.69</strain>
    </source>
</reference>
<accession>A0A9P6CIJ3</accession>
<dbReference type="Proteomes" id="UP000807353">
    <property type="component" value="Unassembled WGS sequence"/>
</dbReference>
<dbReference type="Pfam" id="PF07859">
    <property type="entry name" value="Abhydrolase_3"/>
    <property type="match status" value="1"/>
</dbReference>
<dbReference type="PANTHER" id="PTHR48081">
    <property type="entry name" value="AB HYDROLASE SUPERFAMILY PROTEIN C4A8.06C"/>
    <property type="match status" value="1"/>
</dbReference>
<dbReference type="InterPro" id="IPR013094">
    <property type="entry name" value="AB_hydrolase_3"/>
</dbReference>
<protein>
    <submittedName>
        <fullName evidence="3">Alpha/Beta hydrolase protein</fullName>
    </submittedName>
</protein>
<evidence type="ECO:0000256" key="1">
    <source>
        <dbReference type="ARBA" id="ARBA00022801"/>
    </source>
</evidence>
<dbReference type="GO" id="GO:0016787">
    <property type="term" value="F:hydrolase activity"/>
    <property type="evidence" value="ECO:0007669"/>
    <property type="project" value="UniProtKB-KW"/>
</dbReference>
<dbReference type="InterPro" id="IPR029058">
    <property type="entry name" value="AB_hydrolase_fold"/>
</dbReference>
<proteinExistence type="predicted"/>